<organism evidence="8 9">
    <name type="scientific">Spiroplasma citri</name>
    <dbReference type="NCBI Taxonomy" id="2133"/>
    <lineage>
        <taxon>Bacteria</taxon>
        <taxon>Bacillati</taxon>
        <taxon>Mycoplasmatota</taxon>
        <taxon>Mollicutes</taxon>
        <taxon>Entomoplasmatales</taxon>
        <taxon>Spiroplasmataceae</taxon>
        <taxon>Spiroplasma</taxon>
    </lineage>
</organism>
<dbReference type="SUPFAM" id="SSF56563">
    <property type="entry name" value="Major capsid protein gp5"/>
    <property type="match status" value="1"/>
</dbReference>
<accession>A0AAJ4JYN8</accession>
<keyword evidence="4" id="KW-0378">Hydrolase</keyword>
<sequence length="599" mass="68823">MMKKMEKTMDNNKIINNEITKKIDFNIKKIKEIKEDKFNTNEIIGIANKYDVVDYHNDITDYKSFENDLKNGKTVPVFLSHNHEKILGVADLENRKDGLWAKIKIYTNTNYGKETYEIAKQMQKDNRPMQLSIGYRILKSEPTEINGQVVRYLKQIEVDEISLVPLGANPQSEIQEIKNIKGEKNMEKVNLKELNDKIIDSNNELEEKKEQLENMELKKNNLSNKELQEQKELLTAIKKLNEEITETQKIRNEYLEKNIKNIENGNSTILQTLRGTEQMEIKTIYNQKDILDTREYKNAWLKNMQRQQLTPQEAKFLQVGTNPTGNEDASPLVPTTIWKNILNEIKLTSNLINEVTILEHRGKLDIAYEKDSTAAKFVTEGEEIKGSTGSDSIKFDGHIIATSLEFSETTRFMTIEDFEAFVIRVITNRIKEGIEQSLATGTGKGQPTGILSDTSIKSVKIKELNYDAIIEMIKSLKLGYSNGAKFVMNNETFWTIQNIKDKNDRPIWNHNISSDGVTNKILGYDVVLTDTYPTFSKTNKNNCISFGKLNTYYVNFQEPLTLRYSEHIGIKKLLHTYVGAAILDGKVVEKNAFVNFQPE</sequence>
<dbReference type="EMBL" id="CP046368">
    <property type="protein sequence ID" value="QIA68891.1"/>
    <property type="molecule type" value="Genomic_DNA"/>
</dbReference>
<evidence type="ECO:0000256" key="4">
    <source>
        <dbReference type="ARBA" id="ARBA00022801"/>
    </source>
</evidence>
<comment type="subcellular location">
    <subcellularLocation>
        <location evidence="1">Virion</location>
    </subcellularLocation>
</comment>
<keyword evidence="2" id="KW-1188">Viral release from host cell</keyword>
<dbReference type="InterPro" id="IPR054613">
    <property type="entry name" value="Peptidase_S78_dom"/>
</dbReference>
<feature type="domain" description="Phage capsid-like C-terminal" evidence="7">
    <location>
        <begin position="332"/>
        <end position="594"/>
    </location>
</feature>
<dbReference type="Pfam" id="PF05065">
    <property type="entry name" value="Phage_capsid"/>
    <property type="match status" value="1"/>
</dbReference>
<evidence type="ECO:0000259" key="7">
    <source>
        <dbReference type="Pfam" id="PF05065"/>
    </source>
</evidence>
<dbReference type="InterPro" id="IPR006433">
    <property type="entry name" value="Prohead_protease"/>
</dbReference>
<evidence type="ECO:0000256" key="2">
    <source>
        <dbReference type="ARBA" id="ARBA00022612"/>
    </source>
</evidence>
<dbReference type="InterPro" id="IPR024455">
    <property type="entry name" value="Phage_capsid"/>
</dbReference>
<name>A0AAJ4JYN8_SPICI</name>
<proteinExistence type="predicted"/>
<dbReference type="Gene3D" id="3.30.2320.10">
    <property type="entry name" value="hypothetical protein PF0899 domain"/>
    <property type="match status" value="1"/>
</dbReference>
<dbReference type="Pfam" id="PF04586">
    <property type="entry name" value="Peptidase_S78"/>
    <property type="match status" value="1"/>
</dbReference>
<evidence type="ECO:0000259" key="6">
    <source>
        <dbReference type="Pfam" id="PF04586"/>
    </source>
</evidence>
<feature type="coiled-coil region" evidence="5">
    <location>
        <begin position="177"/>
        <end position="257"/>
    </location>
</feature>
<evidence type="ECO:0000256" key="3">
    <source>
        <dbReference type="ARBA" id="ARBA00022670"/>
    </source>
</evidence>
<dbReference type="Proteomes" id="UP000464735">
    <property type="component" value="Chromosome"/>
</dbReference>
<evidence type="ECO:0000256" key="5">
    <source>
        <dbReference type="SAM" id="Coils"/>
    </source>
</evidence>
<dbReference type="NCBIfam" id="TIGR01543">
    <property type="entry name" value="proheadase_HK97"/>
    <property type="match status" value="1"/>
</dbReference>
<dbReference type="AlphaFoldDB" id="A0AAJ4JYN8"/>
<keyword evidence="3" id="KW-0645">Protease</keyword>
<reference evidence="8 9" key="1">
    <citation type="submission" date="2019-11" db="EMBL/GenBank/DDBJ databases">
        <title>Whole genome sequencing and comparative genomics analyses of five strains of Spiroplasma citri.</title>
        <authorList>
            <person name="Yokomi R."/>
            <person name="Chen J."/>
            <person name="Rattner R."/>
            <person name="Vidalakis G."/>
        </authorList>
    </citation>
    <scope>NUCLEOTIDE SEQUENCE [LARGE SCALE GENOMIC DNA]</scope>
    <source>
        <strain evidence="8 9">BR12</strain>
    </source>
</reference>
<feature type="domain" description="Prohead serine protease" evidence="6">
    <location>
        <begin position="34"/>
        <end position="177"/>
    </location>
</feature>
<keyword evidence="5" id="KW-0175">Coiled coil</keyword>
<dbReference type="GO" id="GO:0006508">
    <property type="term" value="P:proteolysis"/>
    <property type="evidence" value="ECO:0007669"/>
    <property type="project" value="UniProtKB-KW"/>
</dbReference>
<gene>
    <name evidence="8" type="ORF">GL298_04860</name>
</gene>
<dbReference type="NCBIfam" id="TIGR01554">
    <property type="entry name" value="major_cap_HK97"/>
    <property type="match status" value="1"/>
</dbReference>
<dbReference type="InterPro" id="IPR054612">
    <property type="entry name" value="Phage_capsid-like_C"/>
</dbReference>
<protein>
    <submittedName>
        <fullName evidence="8">Phage major capsid protein</fullName>
    </submittedName>
</protein>
<evidence type="ECO:0000256" key="1">
    <source>
        <dbReference type="ARBA" id="ARBA00004328"/>
    </source>
</evidence>
<dbReference type="GO" id="GO:0008233">
    <property type="term" value="F:peptidase activity"/>
    <property type="evidence" value="ECO:0007669"/>
    <property type="project" value="UniProtKB-KW"/>
</dbReference>
<evidence type="ECO:0000313" key="8">
    <source>
        <dbReference type="EMBL" id="QIA68891.1"/>
    </source>
</evidence>
<evidence type="ECO:0000313" key="9">
    <source>
        <dbReference type="Proteomes" id="UP000464735"/>
    </source>
</evidence>